<dbReference type="InterPro" id="IPR011701">
    <property type="entry name" value="MFS"/>
</dbReference>
<keyword evidence="2 4" id="KW-1133">Transmembrane helix</keyword>
<feature type="transmembrane region" description="Helical" evidence="4">
    <location>
        <begin position="222"/>
        <end position="248"/>
    </location>
</feature>
<dbReference type="InterPro" id="IPR036259">
    <property type="entry name" value="MFS_trans_sf"/>
</dbReference>
<keyword evidence="3 4" id="KW-0472">Membrane</keyword>
<evidence type="ECO:0000256" key="4">
    <source>
        <dbReference type="SAM" id="Phobius"/>
    </source>
</evidence>
<feature type="transmembrane region" description="Helical" evidence="4">
    <location>
        <begin position="47"/>
        <end position="67"/>
    </location>
</feature>
<dbReference type="GO" id="GO:0022857">
    <property type="term" value="F:transmembrane transporter activity"/>
    <property type="evidence" value="ECO:0007669"/>
    <property type="project" value="InterPro"/>
</dbReference>
<dbReference type="Gene3D" id="1.20.1250.20">
    <property type="entry name" value="MFS general substrate transporter like domains"/>
    <property type="match status" value="2"/>
</dbReference>
<feature type="transmembrane region" description="Helical" evidence="4">
    <location>
        <begin position="79"/>
        <end position="100"/>
    </location>
</feature>
<evidence type="ECO:0000256" key="3">
    <source>
        <dbReference type="ARBA" id="ARBA00023136"/>
    </source>
</evidence>
<organism evidence="6">
    <name type="scientific">Caldisericum exile</name>
    <dbReference type="NCBI Taxonomy" id="693075"/>
    <lineage>
        <taxon>Bacteria</taxon>
        <taxon>Pseudomonadati</taxon>
        <taxon>Caldisericota/Cryosericota group</taxon>
        <taxon>Caldisericota</taxon>
        <taxon>Caldisericia</taxon>
        <taxon>Caldisericales</taxon>
        <taxon>Caldisericaceae</taxon>
        <taxon>Caldisericum</taxon>
    </lineage>
</organism>
<dbReference type="SUPFAM" id="SSF103473">
    <property type="entry name" value="MFS general substrate transporter"/>
    <property type="match status" value="1"/>
</dbReference>
<sequence length="414" mass="45858">MRRKVSFAKIFIIGLGFFSISMLWSLYNTDVPIILQSRYHLSNYLTGWVMNLDNILAIILIPFIGALSDRTRTPIGKRMPFIITGLPLGALFFLLIPVIAYSTLPFVALFIVILFMNIAMAISRGPVIALMPDVVPSEERSPANGIINFMGGFGSLLVYFVLGKLSSVNRSLGFAITAVILVISTIILFFSVSEKRDSLYSESAEDESMMTLLKALFSKDNVFLIILLLSIFFWFVAFNSVETFYAVYMAQESGLSAQVGEQTAKFNLGIFSLVFMVFALPSGFIGKKLGRRRTILIGISGLILLFSVFTLIRTVSIQKYLFTIGGFFWSLININSLPMVLDLGTTKSQGTYTGFYYLFSQAANIIAPPLAGLVADRMNTRFVIFPFALVFFTFAFIAMLLVRGGEAKNESVGA</sequence>
<evidence type="ECO:0000256" key="2">
    <source>
        <dbReference type="ARBA" id="ARBA00022989"/>
    </source>
</evidence>
<feature type="transmembrane region" description="Helical" evidence="4">
    <location>
        <begin position="143"/>
        <end position="162"/>
    </location>
</feature>
<dbReference type="InterPro" id="IPR020846">
    <property type="entry name" value="MFS_dom"/>
</dbReference>
<dbReference type="EMBL" id="DTHV01000131">
    <property type="protein sequence ID" value="HGW60597.1"/>
    <property type="molecule type" value="Genomic_DNA"/>
</dbReference>
<feature type="transmembrane region" description="Helical" evidence="4">
    <location>
        <begin position="7"/>
        <end position="27"/>
    </location>
</feature>
<evidence type="ECO:0000313" key="6">
    <source>
        <dbReference type="EMBL" id="HGW60597.1"/>
    </source>
</evidence>
<evidence type="ECO:0000259" key="5">
    <source>
        <dbReference type="PROSITE" id="PS50850"/>
    </source>
</evidence>
<feature type="transmembrane region" description="Helical" evidence="4">
    <location>
        <begin position="355"/>
        <end position="375"/>
    </location>
</feature>
<feature type="transmembrane region" description="Helical" evidence="4">
    <location>
        <begin position="174"/>
        <end position="192"/>
    </location>
</feature>
<protein>
    <submittedName>
        <fullName evidence="6">MFS transporter</fullName>
    </submittedName>
</protein>
<dbReference type="Pfam" id="PF07690">
    <property type="entry name" value="MFS_1"/>
    <property type="match status" value="1"/>
</dbReference>
<dbReference type="CDD" id="cd17313">
    <property type="entry name" value="MFS_SLC45_SUC"/>
    <property type="match status" value="1"/>
</dbReference>
<feature type="transmembrane region" description="Helical" evidence="4">
    <location>
        <begin position="381"/>
        <end position="402"/>
    </location>
</feature>
<comment type="caution">
    <text evidence="6">The sequence shown here is derived from an EMBL/GenBank/DDBJ whole genome shotgun (WGS) entry which is preliminary data.</text>
</comment>
<name>A0A7C4XU58_9BACT</name>
<accession>A0A7C4XU58</accession>
<feature type="transmembrane region" description="Helical" evidence="4">
    <location>
        <begin position="268"/>
        <end position="286"/>
    </location>
</feature>
<dbReference type="PANTHER" id="PTHR23528:SF1">
    <property type="entry name" value="MAJOR FACILITATOR SUPERFAMILY (MFS) PROFILE DOMAIN-CONTAINING PROTEIN"/>
    <property type="match status" value="1"/>
</dbReference>
<gene>
    <name evidence="6" type="ORF">ENV82_04130</name>
</gene>
<feature type="domain" description="Major facilitator superfamily (MFS) profile" evidence="5">
    <location>
        <begin position="9"/>
        <end position="406"/>
    </location>
</feature>
<evidence type="ECO:0000256" key="1">
    <source>
        <dbReference type="ARBA" id="ARBA00022692"/>
    </source>
</evidence>
<dbReference type="PROSITE" id="PS50850">
    <property type="entry name" value="MFS"/>
    <property type="match status" value="1"/>
</dbReference>
<keyword evidence="1 4" id="KW-0812">Transmembrane</keyword>
<dbReference type="AlphaFoldDB" id="A0A7C4XU58"/>
<feature type="transmembrane region" description="Helical" evidence="4">
    <location>
        <begin position="106"/>
        <end position="131"/>
    </location>
</feature>
<reference evidence="6" key="1">
    <citation type="journal article" date="2020" name="mSystems">
        <title>Genome- and Community-Level Interaction Insights into Carbon Utilization and Element Cycling Functions of Hydrothermarchaeota in Hydrothermal Sediment.</title>
        <authorList>
            <person name="Zhou Z."/>
            <person name="Liu Y."/>
            <person name="Xu W."/>
            <person name="Pan J."/>
            <person name="Luo Z.H."/>
            <person name="Li M."/>
        </authorList>
    </citation>
    <scope>NUCLEOTIDE SEQUENCE [LARGE SCALE GENOMIC DNA]</scope>
    <source>
        <strain evidence="6">SpSt-794</strain>
    </source>
</reference>
<feature type="transmembrane region" description="Helical" evidence="4">
    <location>
        <begin position="295"/>
        <end position="314"/>
    </location>
</feature>
<dbReference type="PANTHER" id="PTHR23528">
    <property type="match status" value="1"/>
</dbReference>
<proteinExistence type="predicted"/>